<dbReference type="Proteomes" id="UP000431264">
    <property type="component" value="Unassembled WGS sequence"/>
</dbReference>
<dbReference type="EMBL" id="WQLW01000021">
    <property type="protein sequence ID" value="MVO11084.1"/>
    <property type="molecule type" value="Genomic_DNA"/>
</dbReference>
<accession>A0A6I4IW02</accession>
<keyword evidence="2" id="KW-1185">Reference proteome</keyword>
<proteinExistence type="predicted"/>
<gene>
    <name evidence="1" type="ORF">GOQ30_18085</name>
</gene>
<evidence type="ECO:0000313" key="2">
    <source>
        <dbReference type="Proteomes" id="UP000431264"/>
    </source>
</evidence>
<evidence type="ECO:0000313" key="1">
    <source>
        <dbReference type="EMBL" id="MVO11084.1"/>
    </source>
</evidence>
<reference evidence="2" key="1">
    <citation type="submission" date="2019-05" db="EMBL/GenBank/DDBJ databases">
        <title>Flavobacterium profundi sp. nov., isolated from a deep-sea seamount.</title>
        <authorList>
            <person name="Zhang D.-C."/>
        </authorList>
    </citation>
    <scope>NUCLEOTIDE SEQUENCE [LARGE SCALE GENOMIC DNA]</scope>
    <source>
        <strain evidence="2">TP390</strain>
    </source>
</reference>
<dbReference type="AlphaFoldDB" id="A0A6I4IW02"/>
<dbReference type="OrthoDB" id="881763at2"/>
<name>A0A6I4IW02_9FLAO</name>
<dbReference type="RefSeq" id="WP_140999515.1">
    <property type="nucleotide sequence ID" value="NZ_VDCZ01000021.1"/>
</dbReference>
<comment type="caution">
    <text evidence="1">The sequence shown here is derived from an EMBL/GenBank/DDBJ whole genome shotgun (WGS) entry which is preliminary data.</text>
</comment>
<sequence length="199" mass="22693">MKNIFKFLILTICFISCENTDDGTSSSLPEFTTEGKNTFGCKIDNQIFVPKRKITGSPYSNPILKATYVYNDYYFNGYHLSIFANNEVNNKLINIRLDGGLNPLIEGNTYPISVNQDNNIYGIYEHWGETIDNGDGTGFTPVFEFTTDNSSFGELEIIKLDTENKIISGVFWFDCKETNRDTISHITEGRFDLKYTIDF</sequence>
<organism evidence="1 2">
    <name type="scientific">Flavobacterium profundi</name>
    <dbReference type="NCBI Taxonomy" id="1774945"/>
    <lineage>
        <taxon>Bacteria</taxon>
        <taxon>Pseudomonadati</taxon>
        <taxon>Bacteroidota</taxon>
        <taxon>Flavobacteriia</taxon>
        <taxon>Flavobacteriales</taxon>
        <taxon>Flavobacteriaceae</taxon>
        <taxon>Flavobacterium</taxon>
    </lineage>
</organism>
<protein>
    <submittedName>
        <fullName evidence="1">Uncharacterized protein</fullName>
    </submittedName>
</protein>